<dbReference type="GO" id="GO:0016491">
    <property type="term" value="F:oxidoreductase activity"/>
    <property type="evidence" value="ECO:0007669"/>
    <property type="project" value="UniProtKB-KW"/>
</dbReference>
<gene>
    <name evidence="4" type="ORF">F3Y22_tig00110956pilonHSYRG00009</name>
</gene>
<dbReference type="InterPro" id="IPR002347">
    <property type="entry name" value="SDR_fam"/>
</dbReference>
<name>A0A6A2Z9L1_HIBSY</name>
<dbReference type="PANTHER" id="PTHR42898">
    <property type="entry name" value="TROPINONE REDUCTASE"/>
    <property type="match status" value="1"/>
</dbReference>
<keyword evidence="2" id="KW-0560">Oxidoreductase</keyword>
<evidence type="ECO:0000313" key="4">
    <source>
        <dbReference type="EMBL" id="KAE8688684.1"/>
    </source>
</evidence>
<keyword evidence="5" id="KW-1185">Reference proteome</keyword>
<sequence>MEGILSKAKYISAGFSWEIFSSQISTAVQKPSDEGQVATVRGRAKAETLSSNKAVVKLAIVEELGALGATVYTCCRNQGQLNQCLQQWKMKGLQVFGSVCNATSPAEKETLMNNVSSMFNAKLNILINNVGTNV</sequence>
<evidence type="ECO:0000313" key="5">
    <source>
        <dbReference type="Proteomes" id="UP000436088"/>
    </source>
</evidence>
<dbReference type="InterPro" id="IPR036291">
    <property type="entry name" value="NAD(P)-bd_dom_sf"/>
</dbReference>
<evidence type="ECO:0000256" key="2">
    <source>
        <dbReference type="ARBA" id="ARBA00023002"/>
    </source>
</evidence>
<protein>
    <submittedName>
        <fullName evidence="4">Tropinone reductase</fullName>
    </submittedName>
</protein>
<comment type="similarity">
    <text evidence="3">Belongs to the short-chain dehydrogenases/reductases (SDR) family. SDR65C subfamily.</text>
</comment>
<proteinExistence type="inferred from homology"/>
<evidence type="ECO:0000256" key="3">
    <source>
        <dbReference type="ARBA" id="ARBA00025714"/>
    </source>
</evidence>
<dbReference type="InterPro" id="IPR045000">
    <property type="entry name" value="TR"/>
</dbReference>
<accession>A0A6A2Z9L1</accession>
<comment type="caution">
    <text evidence="4">The sequence shown here is derived from an EMBL/GenBank/DDBJ whole genome shotgun (WGS) entry which is preliminary data.</text>
</comment>
<dbReference type="Proteomes" id="UP000436088">
    <property type="component" value="Unassembled WGS sequence"/>
</dbReference>
<reference evidence="4" key="1">
    <citation type="submission" date="2019-09" db="EMBL/GenBank/DDBJ databases">
        <title>Draft genome information of white flower Hibiscus syriacus.</title>
        <authorList>
            <person name="Kim Y.-M."/>
        </authorList>
    </citation>
    <scope>NUCLEOTIDE SEQUENCE [LARGE SCALE GENOMIC DNA]</scope>
    <source>
        <strain evidence="4">YM2019G1</strain>
    </source>
</reference>
<dbReference type="Pfam" id="PF00106">
    <property type="entry name" value="adh_short"/>
    <property type="match status" value="1"/>
</dbReference>
<dbReference type="SUPFAM" id="SSF51735">
    <property type="entry name" value="NAD(P)-binding Rossmann-fold domains"/>
    <property type="match status" value="1"/>
</dbReference>
<dbReference type="Gene3D" id="3.40.50.720">
    <property type="entry name" value="NAD(P)-binding Rossmann-like Domain"/>
    <property type="match status" value="1"/>
</dbReference>
<dbReference type="EMBL" id="VEPZ02001181">
    <property type="protein sequence ID" value="KAE8688684.1"/>
    <property type="molecule type" value="Genomic_DNA"/>
</dbReference>
<dbReference type="AlphaFoldDB" id="A0A6A2Z9L1"/>
<organism evidence="4 5">
    <name type="scientific">Hibiscus syriacus</name>
    <name type="common">Rose of Sharon</name>
    <dbReference type="NCBI Taxonomy" id="106335"/>
    <lineage>
        <taxon>Eukaryota</taxon>
        <taxon>Viridiplantae</taxon>
        <taxon>Streptophyta</taxon>
        <taxon>Embryophyta</taxon>
        <taxon>Tracheophyta</taxon>
        <taxon>Spermatophyta</taxon>
        <taxon>Magnoliopsida</taxon>
        <taxon>eudicotyledons</taxon>
        <taxon>Gunneridae</taxon>
        <taxon>Pentapetalae</taxon>
        <taxon>rosids</taxon>
        <taxon>malvids</taxon>
        <taxon>Malvales</taxon>
        <taxon>Malvaceae</taxon>
        <taxon>Malvoideae</taxon>
        <taxon>Hibiscus</taxon>
    </lineage>
</organism>
<dbReference type="PANTHER" id="PTHR42898:SF98">
    <property type="entry name" value="ROSSMANN-FOLD SUPERFAMILY PROTEIN, PUTATIVE-RELATED"/>
    <property type="match status" value="1"/>
</dbReference>
<evidence type="ECO:0000256" key="1">
    <source>
        <dbReference type="ARBA" id="ARBA00022857"/>
    </source>
</evidence>
<keyword evidence="1" id="KW-0521">NADP</keyword>